<evidence type="ECO:0000313" key="2">
    <source>
        <dbReference type="EMBL" id="RSL18833.1"/>
    </source>
</evidence>
<dbReference type="EMBL" id="RSDW01000001">
    <property type="protein sequence ID" value="RSL18833.1"/>
    <property type="molecule type" value="Genomic_DNA"/>
</dbReference>
<sequence>MLIQKNVIVLSILGGSMAFAQNIVHQPVNPNGVTPVHTSLDHISILQLPEKITRVAAGSDAMQIEWHDNSVFIKPLKQGQATNLMVWTEHQFSTYELEAPGDVHSMSFVIDETAALGAQSSGHSVAAAAATPSPQEIQRITDSSIGSTLLEVTPVVARGVRPVKDHVSVLIKEVVRDKNSLYVRFAVSNTGSHPYRIVSPNVFTIVPTKNAELLAGLKNLQIPEQGTYQFQSGETIQVTVRGTALPEKDVQPGATVEGVLALEPADVQKAGVYEFIFGNDGTHRILATAVL</sequence>
<comment type="caution">
    <text evidence="2">The sequence shown here is derived from an EMBL/GenBank/DDBJ whole genome shotgun (WGS) entry which is preliminary data.</text>
</comment>
<evidence type="ECO:0000256" key="1">
    <source>
        <dbReference type="SAM" id="SignalP"/>
    </source>
</evidence>
<protein>
    <submittedName>
        <fullName evidence="2">Conjugative transfer protein CagX</fullName>
    </submittedName>
</protein>
<keyword evidence="3" id="KW-1185">Reference proteome</keyword>
<dbReference type="OrthoDB" id="109954at2"/>
<reference evidence="2 3" key="1">
    <citation type="submission" date="2018-12" db="EMBL/GenBank/DDBJ databases">
        <title>Sequencing of bacterial isolates from soil warming experiment in Harvard Forest, Massachusetts, USA.</title>
        <authorList>
            <person name="Deangelis K."/>
        </authorList>
    </citation>
    <scope>NUCLEOTIDE SEQUENCE [LARGE SCALE GENOMIC DNA]</scope>
    <source>
        <strain evidence="2 3">EB153</strain>
    </source>
</reference>
<feature type="signal peptide" evidence="1">
    <location>
        <begin position="1"/>
        <end position="20"/>
    </location>
</feature>
<organism evidence="2 3">
    <name type="scientific">Edaphobacter aggregans</name>
    <dbReference type="NCBI Taxonomy" id="570835"/>
    <lineage>
        <taxon>Bacteria</taxon>
        <taxon>Pseudomonadati</taxon>
        <taxon>Acidobacteriota</taxon>
        <taxon>Terriglobia</taxon>
        <taxon>Terriglobales</taxon>
        <taxon>Acidobacteriaceae</taxon>
        <taxon>Edaphobacter</taxon>
    </lineage>
</organism>
<accession>A0A3R9PVK5</accession>
<gene>
    <name evidence="2" type="ORF">EDE15_4436</name>
</gene>
<evidence type="ECO:0000313" key="3">
    <source>
        <dbReference type="Proteomes" id="UP000269669"/>
    </source>
</evidence>
<name>A0A3R9PVK5_9BACT</name>
<keyword evidence="1" id="KW-0732">Signal</keyword>
<dbReference type="AlphaFoldDB" id="A0A3R9PVK5"/>
<proteinExistence type="predicted"/>
<dbReference type="Proteomes" id="UP000269669">
    <property type="component" value="Unassembled WGS sequence"/>
</dbReference>
<feature type="chain" id="PRO_5018763856" evidence="1">
    <location>
        <begin position="21"/>
        <end position="291"/>
    </location>
</feature>
<dbReference type="RefSeq" id="WP_125487134.1">
    <property type="nucleotide sequence ID" value="NZ_RSDW01000001.1"/>
</dbReference>